<feature type="region of interest" description="Disordered" evidence="1">
    <location>
        <begin position="66"/>
        <end position="94"/>
    </location>
</feature>
<evidence type="ECO:0000256" key="1">
    <source>
        <dbReference type="SAM" id="MobiDB-lite"/>
    </source>
</evidence>
<sequence length="94" mass="10331">MSYLKCLLLETFGSKRKSISLVKPTFTKSLEAIQEDGMVEVCKEEGVGGKVVGGTEVGGKEEAANLEHDRQLPVPFGHDYQQWAPHGSSQPKRE</sequence>
<accession>A0A168T0I9</accession>
<dbReference type="InParanoid" id="A0A168T0I9"/>
<name>A0A168T0I9_ABSGL</name>
<dbReference type="Proteomes" id="UP000078561">
    <property type="component" value="Unassembled WGS sequence"/>
</dbReference>
<organism evidence="2">
    <name type="scientific">Absidia glauca</name>
    <name type="common">Pin mould</name>
    <dbReference type="NCBI Taxonomy" id="4829"/>
    <lineage>
        <taxon>Eukaryota</taxon>
        <taxon>Fungi</taxon>
        <taxon>Fungi incertae sedis</taxon>
        <taxon>Mucoromycota</taxon>
        <taxon>Mucoromycotina</taxon>
        <taxon>Mucoromycetes</taxon>
        <taxon>Mucorales</taxon>
        <taxon>Cunninghamellaceae</taxon>
        <taxon>Absidia</taxon>
    </lineage>
</organism>
<dbReference type="EMBL" id="LT555008">
    <property type="protein sequence ID" value="SAM09262.1"/>
    <property type="molecule type" value="Genomic_DNA"/>
</dbReference>
<dbReference type="AlphaFoldDB" id="A0A168T0I9"/>
<protein>
    <submittedName>
        <fullName evidence="2">Uncharacterized protein</fullName>
    </submittedName>
</protein>
<reference evidence="2" key="1">
    <citation type="submission" date="2016-04" db="EMBL/GenBank/DDBJ databases">
        <authorList>
            <person name="Evans L.H."/>
            <person name="Alamgir A."/>
            <person name="Owens N."/>
            <person name="Weber N.D."/>
            <person name="Virtaneva K."/>
            <person name="Barbian K."/>
            <person name="Babar A."/>
            <person name="Rosenke K."/>
        </authorList>
    </citation>
    <scope>NUCLEOTIDE SEQUENCE [LARGE SCALE GENOMIC DNA]</scope>
    <source>
        <strain evidence="2">CBS 101.48</strain>
    </source>
</reference>
<evidence type="ECO:0000313" key="3">
    <source>
        <dbReference type="Proteomes" id="UP000078561"/>
    </source>
</evidence>
<keyword evidence="3" id="KW-1185">Reference proteome</keyword>
<gene>
    <name evidence="2" type="primary">ABSGL_14938.1 scaffold 15162</name>
</gene>
<proteinExistence type="predicted"/>
<evidence type="ECO:0000313" key="2">
    <source>
        <dbReference type="EMBL" id="SAM09262.1"/>
    </source>
</evidence>